<sequence>MKVRLLLTSWFKRYGDGKDFLEIEVQEGSSVEDVLKKSGIPFDEIGFVHSGGKLKHMSEIVADSEELKVFTRIIGG</sequence>
<dbReference type="STRING" id="526218.Sterm_1113"/>
<dbReference type="EMBL" id="CP001739">
    <property type="protein sequence ID" value="ACZ07981.1"/>
    <property type="molecule type" value="Genomic_DNA"/>
</dbReference>
<protein>
    <submittedName>
        <fullName evidence="1">Uncharacterized protein</fullName>
    </submittedName>
</protein>
<dbReference type="eggNOG" id="ENOG502ZUVJ">
    <property type="taxonomic scope" value="Bacteria"/>
</dbReference>
<evidence type="ECO:0000313" key="2">
    <source>
        <dbReference type="Proteomes" id="UP000000845"/>
    </source>
</evidence>
<dbReference type="InterPro" id="IPR016155">
    <property type="entry name" value="Mopterin_synth/thiamin_S_b"/>
</dbReference>
<dbReference type="RefSeq" id="WP_012860577.1">
    <property type="nucleotide sequence ID" value="NC_013517.1"/>
</dbReference>
<dbReference type="HOGENOM" id="CLU_2652384_0_0_0"/>
<dbReference type="KEGG" id="str:Sterm_1113"/>
<dbReference type="AlphaFoldDB" id="D1AFU6"/>
<name>D1AFU6_SEBTE</name>
<dbReference type="Proteomes" id="UP000000845">
    <property type="component" value="Chromosome"/>
</dbReference>
<dbReference type="SUPFAM" id="SSF54285">
    <property type="entry name" value="MoaD/ThiS"/>
    <property type="match status" value="1"/>
</dbReference>
<accession>D1AFU6</accession>
<evidence type="ECO:0000313" key="1">
    <source>
        <dbReference type="EMBL" id="ACZ07981.1"/>
    </source>
</evidence>
<gene>
    <name evidence="1" type="ordered locus">Sterm_1113</name>
</gene>
<reference evidence="1 2" key="2">
    <citation type="journal article" date="2010" name="Stand. Genomic Sci.">
        <title>Complete genome sequence of Sebaldella termitidis type strain (NCTC 11300).</title>
        <authorList>
            <person name="Harmon-Smith M."/>
            <person name="Celia L."/>
            <person name="Chertkov O."/>
            <person name="Lapidus A."/>
            <person name="Copeland A."/>
            <person name="Glavina Del Rio T."/>
            <person name="Nolan M."/>
            <person name="Lucas S."/>
            <person name="Tice H."/>
            <person name="Cheng J.F."/>
            <person name="Han C."/>
            <person name="Detter J.C."/>
            <person name="Bruce D."/>
            <person name="Goodwin L."/>
            <person name="Pitluck S."/>
            <person name="Pati A."/>
            <person name="Liolios K."/>
            <person name="Ivanova N."/>
            <person name="Mavromatis K."/>
            <person name="Mikhailova N."/>
            <person name="Chen A."/>
            <person name="Palaniappan K."/>
            <person name="Land M."/>
            <person name="Hauser L."/>
            <person name="Chang Y.J."/>
            <person name="Jeffries C.D."/>
            <person name="Brettin T."/>
            <person name="Goker M."/>
            <person name="Beck B."/>
            <person name="Bristow J."/>
            <person name="Eisen J.A."/>
            <person name="Markowitz V."/>
            <person name="Hugenholtz P."/>
            <person name="Kyrpides N.C."/>
            <person name="Klenk H.P."/>
            <person name="Chen F."/>
        </authorList>
    </citation>
    <scope>NUCLEOTIDE SEQUENCE [LARGE SCALE GENOMIC DNA]</scope>
    <source>
        <strain evidence="2">ATCC 33386 / NCTC 11300</strain>
    </source>
</reference>
<keyword evidence="2" id="KW-1185">Reference proteome</keyword>
<organism evidence="1 2">
    <name type="scientific">Sebaldella termitidis (strain ATCC 33386 / NCTC 11300)</name>
    <dbReference type="NCBI Taxonomy" id="526218"/>
    <lineage>
        <taxon>Bacteria</taxon>
        <taxon>Fusobacteriati</taxon>
        <taxon>Fusobacteriota</taxon>
        <taxon>Fusobacteriia</taxon>
        <taxon>Fusobacteriales</taxon>
        <taxon>Leptotrichiaceae</taxon>
        <taxon>Sebaldella</taxon>
    </lineage>
</organism>
<reference evidence="2" key="1">
    <citation type="submission" date="2009-09" db="EMBL/GenBank/DDBJ databases">
        <title>The complete chromosome of Sebaldella termitidis ATCC 33386.</title>
        <authorList>
            <consortium name="US DOE Joint Genome Institute (JGI-PGF)"/>
            <person name="Lucas S."/>
            <person name="Copeland A."/>
            <person name="Lapidus A."/>
            <person name="Glavina del Rio T."/>
            <person name="Dalin E."/>
            <person name="Tice H."/>
            <person name="Bruce D."/>
            <person name="Goodwin L."/>
            <person name="Pitluck S."/>
            <person name="Kyrpides N."/>
            <person name="Mavromatis K."/>
            <person name="Ivanova N."/>
            <person name="Mikhailova N."/>
            <person name="Sims D."/>
            <person name="Meincke L."/>
            <person name="Brettin T."/>
            <person name="Detter J.C."/>
            <person name="Han C."/>
            <person name="Larimer F."/>
            <person name="Land M."/>
            <person name="Hauser L."/>
            <person name="Markowitz V."/>
            <person name="Cheng J.F."/>
            <person name="Hugenholtz P."/>
            <person name="Woyke T."/>
            <person name="Wu D."/>
            <person name="Eisen J.A."/>
        </authorList>
    </citation>
    <scope>NUCLEOTIDE SEQUENCE [LARGE SCALE GENOMIC DNA]</scope>
    <source>
        <strain evidence="2">ATCC 33386 / NCTC 11300</strain>
    </source>
</reference>
<proteinExistence type="predicted"/>